<keyword evidence="2" id="KW-1185">Reference proteome</keyword>
<comment type="caution">
    <text evidence="1">The sequence shown here is derived from an EMBL/GenBank/DDBJ whole genome shotgun (WGS) entry which is preliminary data.</text>
</comment>
<dbReference type="EMBL" id="LXQA011342722">
    <property type="protein sequence ID" value="MCI93929.1"/>
    <property type="molecule type" value="Genomic_DNA"/>
</dbReference>
<dbReference type="Proteomes" id="UP000265520">
    <property type="component" value="Unassembled WGS sequence"/>
</dbReference>
<evidence type="ECO:0000313" key="2">
    <source>
        <dbReference type="Proteomes" id="UP000265520"/>
    </source>
</evidence>
<name>A0A392W2E4_9FABA</name>
<reference evidence="1 2" key="1">
    <citation type="journal article" date="2018" name="Front. Plant Sci.">
        <title>Red Clover (Trifolium pratense) and Zigzag Clover (T. medium) - A Picture of Genomic Similarities and Differences.</title>
        <authorList>
            <person name="Dluhosova J."/>
            <person name="Istvanek J."/>
            <person name="Nedelnik J."/>
            <person name="Repkova J."/>
        </authorList>
    </citation>
    <scope>NUCLEOTIDE SEQUENCE [LARGE SCALE GENOMIC DNA]</scope>
    <source>
        <strain evidence="2">cv. 10/8</strain>
        <tissue evidence="1">Leaf</tissue>
    </source>
</reference>
<sequence length="42" mass="4942">TRSSEVQRLKPFRGFYRFRGYTTSEAETLQRLKASESSNIRS</sequence>
<accession>A0A392W2E4</accession>
<proteinExistence type="predicted"/>
<protein>
    <submittedName>
        <fullName evidence="1">Uncharacterized protein</fullName>
    </submittedName>
</protein>
<organism evidence="1 2">
    <name type="scientific">Trifolium medium</name>
    <dbReference type="NCBI Taxonomy" id="97028"/>
    <lineage>
        <taxon>Eukaryota</taxon>
        <taxon>Viridiplantae</taxon>
        <taxon>Streptophyta</taxon>
        <taxon>Embryophyta</taxon>
        <taxon>Tracheophyta</taxon>
        <taxon>Spermatophyta</taxon>
        <taxon>Magnoliopsida</taxon>
        <taxon>eudicotyledons</taxon>
        <taxon>Gunneridae</taxon>
        <taxon>Pentapetalae</taxon>
        <taxon>rosids</taxon>
        <taxon>fabids</taxon>
        <taxon>Fabales</taxon>
        <taxon>Fabaceae</taxon>
        <taxon>Papilionoideae</taxon>
        <taxon>50 kb inversion clade</taxon>
        <taxon>NPAAA clade</taxon>
        <taxon>Hologalegina</taxon>
        <taxon>IRL clade</taxon>
        <taxon>Trifolieae</taxon>
        <taxon>Trifolium</taxon>
    </lineage>
</organism>
<evidence type="ECO:0000313" key="1">
    <source>
        <dbReference type="EMBL" id="MCI93929.1"/>
    </source>
</evidence>
<feature type="non-terminal residue" evidence="1">
    <location>
        <position position="1"/>
    </location>
</feature>
<dbReference type="AlphaFoldDB" id="A0A392W2E4"/>